<name>A0A975G248_9CAUL</name>
<keyword evidence="1" id="KW-0732">Signal</keyword>
<protein>
    <submittedName>
        <fullName evidence="2">DUF3034 family protein</fullName>
    </submittedName>
</protein>
<reference evidence="2" key="1">
    <citation type="submission" date="2021-04" db="EMBL/GenBank/DDBJ databases">
        <title>The complete genome sequence of Caulobacter sp. S6.</title>
        <authorList>
            <person name="Tang Y."/>
            <person name="Ouyang W."/>
            <person name="Liu Q."/>
            <person name="Huang B."/>
            <person name="Guo Z."/>
            <person name="Lei P."/>
        </authorList>
    </citation>
    <scope>NUCLEOTIDE SEQUENCE</scope>
    <source>
        <strain evidence="2">S6</strain>
    </source>
</reference>
<dbReference type="AlphaFoldDB" id="A0A975G248"/>
<dbReference type="RefSeq" id="WP_211939251.1">
    <property type="nucleotide sequence ID" value="NZ_CP073078.1"/>
</dbReference>
<feature type="signal peptide" evidence="1">
    <location>
        <begin position="1"/>
        <end position="21"/>
    </location>
</feature>
<gene>
    <name evidence="2" type="ORF">KCG34_04775</name>
</gene>
<organism evidence="2 3">
    <name type="scientific">Phenylobacterium montanum</name>
    <dbReference type="NCBI Taxonomy" id="2823693"/>
    <lineage>
        <taxon>Bacteria</taxon>
        <taxon>Pseudomonadati</taxon>
        <taxon>Pseudomonadota</taxon>
        <taxon>Alphaproteobacteria</taxon>
        <taxon>Caulobacterales</taxon>
        <taxon>Caulobacteraceae</taxon>
        <taxon>Phenylobacterium</taxon>
    </lineage>
</organism>
<evidence type="ECO:0000313" key="2">
    <source>
        <dbReference type="EMBL" id="QUD89199.1"/>
    </source>
</evidence>
<sequence>MRTPVLLLSLFAVTLGLPAGAAEAAEEIAYQGKLLLTGGVSSIEGAGGGGLATWAVTTGYATRDGYGANLHATYIALPNFTLTSYGAAMGIRDRLELSYARQSFDTGETGAKLGLGKGFTFDQDVVGAKLHVLGDAVYDQDRWWPQVSVGVQYKHNGQAAVLHAVGARQADGVDYYVAATKLLLDRSLVLNEALRETRANQTGLLGFGGDRSGGYALESESSVGVMLSRRLVVGGEYRTKPDNLRFARENDWWDLFAAYALNKHVSATLAYVNLGDIATFRRQDGVYVSLQTGF</sequence>
<feature type="chain" id="PRO_5037262447" evidence="1">
    <location>
        <begin position="22"/>
        <end position="294"/>
    </location>
</feature>
<dbReference type="EMBL" id="CP073078">
    <property type="protein sequence ID" value="QUD89199.1"/>
    <property type="molecule type" value="Genomic_DNA"/>
</dbReference>
<evidence type="ECO:0000313" key="3">
    <source>
        <dbReference type="Proteomes" id="UP000676409"/>
    </source>
</evidence>
<dbReference type="KEGG" id="caul:KCG34_04775"/>
<keyword evidence="3" id="KW-1185">Reference proteome</keyword>
<dbReference type="Proteomes" id="UP000676409">
    <property type="component" value="Chromosome"/>
</dbReference>
<proteinExistence type="predicted"/>
<evidence type="ECO:0000256" key="1">
    <source>
        <dbReference type="SAM" id="SignalP"/>
    </source>
</evidence>
<dbReference type="Pfam" id="PF11231">
    <property type="entry name" value="DUF3034"/>
    <property type="match status" value="1"/>
</dbReference>
<dbReference type="InterPro" id="IPR021393">
    <property type="entry name" value="DUF3034"/>
</dbReference>
<accession>A0A975G248</accession>